<dbReference type="AlphaFoldDB" id="A0A6C0HHS3"/>
<accession>A0A6C0HHS3</accession>
<organism evidence="1">
    <name type="scientific">viral metagenome</name>
    <dbReference type="NCBI Taxonomy" id="1070528"/>
    <lineage>
        <taxon>unclassified sequences</taxon>
        <taxon>metagenomes</taxon>
        <taxon>organismal metagenomes</taxon>
    </lineage>
</organism>
<sequence length="548" mass="65395">MSSVSDNQITQKIADAHNIVDSLFSKYGNNPYMLERTYNYICQQLPNQLEVVFKTHEQRVSRIEELTMEQQAFITEFIAKNQYFYIPTTEIFYHYDGKHYRIFNEDDILHQILTLITKDRQLMCWKQRTKVYIMKRIKENNLLKSVPESYTIQNVLSVLHPTIFATRTEAKYFLTIIGDNIFKKNTHLIHFMHSNAKHFIRELNALCQGFLGTNLCQTIKHKYHEHSYQHSRILKINDIIKNEAIWKPLLMTWALDILCVACHYSMRFDCSDDFLLHTNDEPLCQSVFYLNRNEPSIIVDHFISEYLQKNQRHTSRANRVILNEESPQIVYANADEIDTKNITGQITWKNMQYLWKYFLESKNLPAILFQQALKTIFTQKLAEHYRPEIDSFMGIFSKHLPAIQKFISFWEDTITIQDDDIEHDFEIDELSILFKLWCENQGETVSSFSHSQLLDLIDYFYPNIEIDQDKYIYKIHCSLWDKQMDVQTVMETFLENNIRTNMDENTRISIYDAYRFYCQNCPRSKQSLVVSKSYFEKCVYARFADYIL</sequence>
<proteinExistence type="predicted"/>
<evidence type="ECO:0000313" key="1">
    <source>
        <dbReference type="EMBL" id="QHT80004.1"/>
    </source>
</evidence>
<protein>
    <submittedName>
        <fullName evidence="1">Uncharacterized protein</fullName>
    </submittedName>
</protein>
<reference evidence="1" key="1">
    <citation type="journal article" date="2020" name="Nature">
        <title>Giant virus diversity and host interactions through global metagenomics.</title>
        <authorList>
            <person name="Schulz F."/>
            <person name="Roux S."/>
            <person name="Paez-Espino D."/>
            <person name="Jungbluth S."/>
            <person name="Walsh D.A."/>
            <person name="Denef V.J."/>
            <person name="McMahon K.D."/>
            <person name="Konstantinidis K.T."/>
            <person name="Eloe-Fadrosh E.A."/>
            <person name="Kyrpides N.C."/>
            <person name="Woyke T."/>
        </authorList>
    </citation>
    <scope>NUCLEOTIDE SEQUENCE</scope>
    <source>
        <strain evidence="1">GVMAG-M-3300023184-105</strain>
    </source>
</reference>
<name>A0A6C0HHS3_9ZZZZ</name>
<dbReference type="EMBL" id="MN739958">
    <property type="protein sequence ID" value="QHT80004.1"/>
    <property type="molecule type" value="Genomic_DNA"/>
</dbReference>